<dbReference type="AlphaFoldDB" id="A0A508A2I7"/>
<evidence type="ECO:0000256" key="1">
    <source>
        <dbReference type="SAM" id="Phobius"/>
    </source>
</evidence>
<evidence type="ECO:0000313" key="3">
    <source>
        <dbReference type="Proteomes" id="UP000319010"/>
    </source>
</evidence>
<accession>A0A508A2I7</accession>
<dbReference type="RefSeq" id="WP_141423703.1">
    <property type="nucleotide sequence ID" value="NZ_JASPFB010000003.1"/>
</dbReference>
<dbReference type="Proteomes" id="UP000319010">
    <property type="component" value="Unassembled WGS sequence"/>
</dbReference>
<keyword evidence="1" id="KW-0812">Transmembrane</keyword>
<comment type="caution">
    <text evidence="2">The sequence shown here is derived from an EMBL/GenBank/DDBJ whole genome shotgun (WGS) entry which is preliminary data.</text>
</comment>
<protein>
    <submittedName>
        <fullName evidence="2">Uncharacterized protein</fullName>
    </submittedName>
</protein>
<keyword evidence="1" id="KW-0472">Membrane</keyword>
<gene>
    <name evidence="2" type="ORF">FK256_03255</name>
</gene>
<feature type="transmembrane region" description="Helical" evidence="1">
    <location>
        <begin position="6"/>
        <end position="26"/>
    </location>
</feature>
<keyword evidence="1" id="KW-1133">Transmembrane helix</keyword>
<evidence type="ECO:0000313" key="2">
    <source>
        <dbReference type="EMBL" id="TQD44079.1"/>
    </source>
</evidence>
<sequence>MLAGAVLLAGAAGAVAVLVFWLWGWFTVEPAVLRDGETRTSASGRYTSEFFAEEIDGKRNVYPVIKNAAGEVVWADDRRYLMSAHSVGVVWQEDADVLWLLSKDIGSSCVVEKDGVWVKDWNWSALPSDIEKIEKG</sequence>
<name>A0A508A2I7_9ACTO</name>
<organism evidence="2 3">
    <name type="scientific">Actinomyces johnsonii</name>
    <dbReference type="NCBI Taxonomy" id="544581"/>
    <lineage>
        <taxon>Bacteria</taxon>
        <taxon>Bacillati</taxon>
        <taxon>Actinomycetota</taxon>
        <taxon>Actinomycetes</taxon>
        <taxon>Actinomycetales</taxon>
        <taxon>Actinomycetaceae</taxon>
        <taxon>Actinomyces</taxon>
    </lineage>
</organism>
<dbReference type="EMBL" id="VICB01000004">
    <property type="protein sequence ID" value="TQD44079.1"/>
    <property type="molecule type" value="Genomic_DNA"/>
</dbReference>
<reference evidence="2 3" key="1">
    <citation type="submission" date="2019-06" db="EMBL/GenBank/DDBJ databases">
        <title>Draft genome sequence of Actinomyces johnsonii CCUG 34287T.</title>
        <authorList>
            <person name="Salva-Serra F."/>
            <person name="Cardew S."/>
            <person name="Moore E."/>
        </authorList>
    </citation>
    <scope>NUCLEOTIDE SEQUENCE [LARGE SCALE GENOMIC DNA]</scope>
    <source>
        <strain evidence="2 3">CCUG 34287</strain>
    </source>
</reference>
<proteinExistence type="predicted"/>